<keyword evidence="3" id="KW-0411">Iron-sulfur</keyword>
<organism evidence="5 6">
    <name type="scientific">Adlercreutzia shanghongiae</name>
    <dbReference type="NCBI Taxonomy" id="3111773"/>
    <lineage>
        <taxon>Bacteria</taxon>
        <taxon>Bacillati</taxon>
        <taxon>Actinomycetota</taxon>
        <taxon>Coriobacteriia</taxon>
        <taxon>Eggerthellales</taxon>
        <taxon>Eggerthellaceae</taxon>
        <taxon>Adlercreutzia</taxon>
    </lineage>
</organism>
<sequence length="491" mass="54414">MKIINRRAFVGTMGVAGASALVGCSPKAEPSDLSATGEQAAEAEAAAEWAETAKNPEVAPLVSEAPIIYSDAEVEEILNNPAVVTTEWVNEDGSTVSAAHQMVRNVINRNGVGTGSLINKDHQLDLWPFLFSEEEALLYSQFPYFRYFSADELTDVSGKSADECLALCNAMADRGLLRRVYEDGKPTFLSLGSEYGYYEAYVQNFTPEYIELKDLNKSDDMIFGFVDSETSMYRTLPVDLDVCIDGEYTQWDDWRDIFKRHDTFSVSPCMCRVSTLIREGKAKTTQEAMELFNAEMRDCGHPMETCICTGKNAEWQIEIGAGREITAEEAIAILENSVKEGMIIETVYTKDAENICSCHADCCLNVGGIRALNGGPAVTKNYSNFTLMHKKDECIKCGMCEKQCPMYAITMDDEGYPIVDSACVRCGQCATVCPQGVRGLKLKPEEDLPYIPQTLEEDYELKARVRISKGYLYDITSQDEMKEIADAVAQA</sequence>
<evidence type="ECO:0000256" key="3">
    <source>
        <dbReference type="ARBA" id="ARBA00023014"/>
    </source>
</evidence>
<keyword evidence="1" id="KW-0479">Metal-binding</keyword>
<evidence type="ECO:0000256" key="1">
    <source>
        <dbReference type="ARBA" id="ARBA00022723"/>
    </source>
</evidence>
<dbReference type="Proteomes" id="UP001343724">
    <property type="component" value="Unassembled WGS sequence"/>
</dbReference>
<accession>A0ABU6IXE6</accession>
<reference evidence="5 6" key="1">
    <citation type="submission" date="2024-01" db="EMBL/GenBank/DDBJ databases">
        <title>novel species in genus Adlercreutzia.</title>
        <authorList>
            <person name="Liu X."/>
        </authorList>
    </citation>
    <scope>NUCLEOTIDE SEQUENCE [LARGE SCALE GENOMIC DNA]</scope>
    <source>
        <strain evidence="5 6">R22</strain>
    </source>
</reference>
<dbReference type="PROSITE" id="PS51379">
    <property type="entry name" value="4FE4S_FER_2"/>
    <property type="match status" value="2"/>
</dbReference>
<comment type="caution">
    <text evidence="5">The sequence shown here is derived from an EMBL/GenBank/DDBJ whole genome shotgun (WGS) entry which is preliminary data.</text>
</comment>
<proteinExistence type="predicted"/>
<evidence type="ECO:0000259" key="4">
    <source>
        <dbReference type="PROSITE" id="PS51379"/>
    </source>
</evidence>
<feature type="domain" description="4Fe-4S ferredoxin-type" evidence="4">
    <location>
        <begin position="415"/>
        <end position="443"/>
    </location>
</feature>
<keyword evidence="2" id="KW-0408">Iron</keyword>
<dbReference type="PROSITE" id="PS00198">
    <property type="entry name" value="4FE4S_FER_1"/>
    <property type="match status" value="2"/>
</dbReference>
<dbReference type="InterPro" id="IPR006311">
    <property type="entry name" value="TAT_signal"/>
</dbReference>
<dbReference type="SUPFAM" id="SSF54862">
    <property type="entry name" value="4Fe-4S ferredoxins"/>
    <property type="match status" value="1"/>
</dbReference>
<feature type="domain" description="4Fe-4S ferredoxin-type" evidence="4">
    <location>
        <begin position="385"/>
        <end position="414"/>
    </location>
</feature>
<dbReference type="PROSITE" id="PS51318">
    <property type="entry name" value="TAT"/>
    <property type="match status" value="1"/>
</dbReference>
<dbReference type="RefSeq" id="WP_326439351.1">
    <property type="nucleotide sequence ID" value="NZ_JAYMFH010000003.1"/>
</dbReference>
<dbReference type="Gene3D" id="3.30.70.20">
    <property type="match status" value="1"/>
</dbReference>
<dbReference type="InterPro" id="IPR017896">
    <property type="entry name" value="4Fe4S_Fe-S-bd"/>
</dbReference>
<keyword evidence="6" id="KW-1185">Reference proteome</keyword>
<name>A0ABU6IXE6_9ACTN</name>
<gene>
    <name evidence="5" type="ORF">VJ920_04135</name>
</gene>
<dbReference type="EMBL" id="JAYMFH010000003">
    <property type="protein sequence ID" value="MEC4294494.1"/>
    <property type="molecule type" value="Genomic_DNA"/>
</dbReference>
<dbReference type="InterPro" id="IPR017900">
    <property type="entry name" value="4Fe4S_Fe_S_CS"/>
</dbReference>
<evidence type="ECO:0000256" key="2">
    <source>
        <dbReference type="ARBA" id="ARBA00023004"/>
    </source>
</evidence>
<dbReference type="PROSITE" id="PS51257">
    <property type="entry name" value="PROKAR_LIPOPROTEIN"/>
    <property type="match status" value="1"/>
</dbReference>
<dbReference type="Pfam" id="PF12838">
    <property type="entry name" value="Fer4_7"/>
    <property type="match status" value="1"/>
</dbReference>
<evidence type="ECO:0000313" key="6">
    <source>
        <dbReference type="Proteomes" id="UP001343724"/>
    </source>
</evidence>
<protein>
    <submittedName>
        <fullName evidence="5">4Fe-4S binding protein</fullName>
    </submittedName>
</protein>
<evidence type="ECO:0000313" key="5">
    <source>
        <dbReference type="EMBL" id="MEC4294494.1"/>
    </source>
</evidence>